<protein>
    <submittedName>
        <fullName evidence="1">Uncharacterized protein</fullName>
    </submittedName>
</protein>
<evidence type="ECO:0000313" key="1">
    <source>
        <dbReference type="EMBL" id="SVA16815.1"/>
    </source>
</evidence>
<accession>A0A381TL58</accession>
<dbReference type="EMBL" id="UINC01004783">
    <property type="protein sequence ID" value="SVA16815.1"/>
    <property type="molecule type" value="Genomic_DNA"/>
</dbReference>
<sequence>MTIKQSYKRQPTKFDYAAPTQFKFTITKLPKVEFFCTAVNLPGIALEGMMAQPTPLKDVPLPGDKLAYSPLNMDFMVDENLENYREIHGWLTGLGFPKDRKEFRDLLGGGADRFPTSTGANQETDAGKQKFGASDTGAVYSDATLSILTSKNTTNIQVRFSDVFPTALSGLNYNQQQTDVNYLIATVTFQYKIYEFAEGSGQTSVTVS</sequence>
<dbReference type="AlphaFoldDB" id="A0A381TL58"/>
<organism evidence="1">
    <name type="scientific">marine metagenome</name>
    <dbReference type="NCBI Taxonomy" id="408172"/>
    <lineage>
        <taxon>unclassified sequences</taxon>
        <taxon>metagenomes</taxon>
        <taxon>ecological metagenomes</taxon>
    </lineage>
</organism>
<name>A0A381TL58_9ZZZZ</name>
<proteinExistence type="predicted"/>
<gene>
    <name evidence="1" type="ORF">METZ01_LOCUS69669</name>
</gene>
<reference evidence="1" key="1">
    <citation type="submission" date="2018-05" db="EMBL/GenBank/DDBJ databases">
        <authorList>
            <person name="Lanie J.A."/>
            <person name="Ng W.-L."/>
            <person name="Kazmierczak K.M."/>
            <person name="Andrzejewski T.M."/>
            <person name="Davidsen T.M."/>
            <person name="Wayne K.J."/>
            <person name="Tettelin H."/>
            <person name="Glass J.I."/>
            <person name="Rusch D."/>
            <person name="Podicherti R."/>
            <person name="Tsui H.-C.T."/>
            <person name="Winkler M.E."/>
        </authorList>
    </citation>
    <scope>NUCLEOTIDE SEQUENCE</scope>
</reference>